<protein>
    <submittedName>
        <fullName evidence="2">Uncharacterized protein</fullName>
    </submittedName>
</protein>
<organism evidence="2 3">
    <name type="scientific">Paramecium pentaurelia</name>
    <dbReference type="NCBI Taxonomy" id="43138"/>
    <lineage>
        <taxon>Eukaryota</taxon>
        <taxon>Sar</taxon>
        <taxon>Alveolata</taxon>
        <taxon>Ciliophora</taxon>
        <taxon>Intramacronucleata</taxon>
        <taxon>Oligohymenophorea</taxon>
        <taxon>Peniculida</taxon>
        <taxon>Parameciidae</taxon>
        <taxon>Paramecium</taxon>
    </lineage>
</organism>
<proteinExistence type="predicted"/>
<evidence type="ECO:0000313" key="3">
    <source>
        <dbReference type="Proteomes" id="UP000689195"/>
    </source>
</evidence>
<comment type="caution">
    <text evidence="2">The sequence shown here is derived from an EMBL/GenBank/DDBJ whole genome shotgun (WGS) entry which is preliminary data.</text>
</comment>
<dbReference type="Proteomes" id="UP000689195">
    <property type="component" value="Unassembled WGS sequence"/>
</dbReference>
<evidence type="ECO:0000313" key="2">
    <source>
        <dbReference type="EMBL" id="CAD8185731.1"/>
    </source>
</evidence>
<keyword evidence="1" id="KW-0472">Membrane</keyword>
<accession>A0A8S1W8N0</accession>
<keyword evidence="3" id="KW-1185">Reference proteome</keyword>
<feature type="transmembrane region" description="Helical" evidence="1">
    <location>
        <begin position="20"/>
        <end position="39"/>
    </location>
</feature>
<keyword evidence="1" id="KW-1133">Transmembrane helix</keyword>
<name>A0A8S1W8N0_9CILI</name>
<evidence type="ECO:0000256" key="1">
    <source>
        <dbReference type="SAM" id="Phobius"/>
    </source>
</evidence>
<keyword evidence="1" id="KW-0812">Transmembrane</keyword>
<sequence length="96" mass="10802">MNYNKALDNGSGLPDEISDLQIISLFIIILNSMINCLSLEGLSVELIIPNFLESISIAPGFDYQGQFTVKELEKINKSQFDINWMVFNTKDSINTL</sequence>
<dbReference type="EMBL" id="CAJJDO010000085">
    <property type="protein sequence ID" value="CAD8185731.1"/>
    <property type="molecule type" value="Genomic_DNA"/>
</dbReference>
<dbReference type="AlphaFoldDB" id="A0A8S1W8N0"/>
<reference evidence="2" key="1">
    <citation type="submission" date="2021-01" db="EMBL/GenBank/DDBJ databases">
        <authorList>
            <consortium name="Genoscope - CEA"/>
            <person name="William W."/>
        </authorList>
    </citation>
    <scope>NUCLEOTIDE SEQUENCE</scope>
</reference>
<gene>
    <name evidence="2" type="ORF">PPENT_87.1.T0850243</name>
</gene>